<dbReference type="Pfam" id="PF02627">
    <property type="entry name" value="CMD"/>
    <property type="match status" value="1"/>
</dbReference>
<dbReference type="SUPFAM" id="SSF69118">
    <property type="entry name" value="AhpD-like"/>
    <property type="match status" value="1"/>
</dbReference>
<evidence type="ECO:0000259" key="1">
    <source>
        <dbReference type="Pfam" id="PF02627"/>
    </source>
</evidence>
<name>A0A1G9DZ65_9PROT</name>
<feature type="domain" description="Carboxymuconolactone decarboxylase-like" evidence="1">
    <location>
        <begin position="12"/>
        <end position="94"/>
    </location>
</feature>
<dbReference type="InterPro" id="IPR029032">
    <property type="entry name" value="AhpD-like"/>
</dbReference>
<dbReference type="PANTHER" id="PTHR34846:SF10">
    <property type="entry name" value="CYTOPLASMIC PROTEIN"/>
    <property type="match status" value="1"/>
</dbReference>
<keyword evidence="2" id="KW-0575">Peroxidase</keyword>
<dbReference type="NCBIfam" id="TIGR00778">
    <property type="entry name" value="ahpD_dom"/>
    <property type="match status" value="1"/>
</dbReference>
<dbReference type="InterPro" id="IPR003779">
    <property type="entry name" value="CMD-like"/>
</dbReference>
<evidence type="ECO:0000313" key="3">
    <source>
        <dbReference type="Proteomes" id="UP000198629"/>
    </source>
</evidence>
<dbReference type="STRING" id="492660.SAMN05192566_2074"/>
<dbReference type="PANTHER" id="PTHR34846">
    <property type="entry name" value="4-CARBOXYMUCONOLACTONE DECARBOXYLASE FAMILY PROTEIN (AFU_ORTHOLOGUE AFUA_6G11590)"/>
    <property type="match status" value="1"/>
</dbReference>
<proteinExistence type="predicted"/>
<dbReference type="AlphaFoldDB" id="A0A1G9DZ65"/>
<dbReference type="Gene3D" id="1.20.1290.10">
    <property type="entry name" value="AhpD-like"/>
    <property type="match status" value="1"/>
</dbReference>
<dbReference type="EMBL" id="FNFX01000004">
    <property type="protein sequence ID" value="SDK69182.1"/>
    <property type="molecule type" value="Genomic_DNA"/>
</dbReference>
<dbReference type="GO" id="GO:0051920">
    <property type="term" value="F:peroxiredoxin activity"/>
    <property type="evidence" value="ECO:0007669"/>
    <property type="project" value="InterPro"/>
</dbReference>
<dbReference type="InterPro" id="IPR004675">
    <property type="entry name" value="AhpD_core"/>
</dbReference>
<keyword evidence="3" id="KW-1185">Reference proteome</keyword>
<dbReference type="Proteomes" id="UP000198629">
    <property type="component" value="Unassembled WGS sequence"/>
</dbReference>
<reference evidence="3" key="1">
    <citation type="submission" date="2016-10" db="EMBL/GenBank/DDBJ databases">
        <authorList>
            <person name="Varghese N."/>
            <person name="Submissions S."/>
        </authorList>
    </citation>
    <scope>NUCLEOTIDE SEQUENCE [LARGE SCALE GENOMIC DNA]</scope>
    <source>
        <strain evidence="3">CBMB127</strain>
    </source>
</reference>
<evidence type="ECO:0000313" key="2">
    <source>
        <dbReference type="EMBL" id="SDK69182.1"/>
    </source>
</evidence>
<gene>
    <name evidence="2" type="ORF">SAMN05192566_2074</name>
</gene>
<dbReference type="RefSeq" id="WP_091472078.1">
    <property type="nucleotide sequence ID" value="NZ_FNFX01000004.1"/>
</dbReference>
<dbReference type="OrthoDB" id="9801997at2"/>
<sequence length="153" mass="16649">MTSRLDYAKASPDGYKAFGGVYAALLKSSLPKSFIDLIYLRISQINGCAYCIDMHSRELLGSGLSIDKLVLVPVWHDAGAVFTEREKIALAWAETVTLIHEAGVSDEQYQAALQEFGEKDLSDLTYAIGLMNAFNRLGITFKVTPAAARLASA</sequence>
<protein>
    <submittedName>
        <fullName evidence="2">Alkylhydroperoxidase AhpD family core domain-containing protein</fullName>
    </submittedName>
</protein>
<accession>A0A1G9DZ65</accession>
<keyword evidence="2" id="KW-0560">Oxidoreductase</keyword>
<organism evidence="2 3">
    <name type="scientific">Methylophilus rhizosphaerae</name>
    <dbReference type="NCBI Taxonomy" id="492660"/>
    <lineage>
        <taxon>Bacteria</taxon>
        <taxon>Pseudomonadati</taxon>
        <taxon>Pseudomonadota</taxon>
        <taxon>Betaproteobacteria</taxon>
        <taxon>Nitrosomonadales</taxon>
        <taxon>Methylophilaceae</taxon>
        <taxon>Methylophilus</taxon>
    </lineage>
</organism>